<dbReference type="Gene3D" id="3.30.560.10">
    <property type="entry name" value="Glucose Oxidase, domain 3"/>
    <property type="match status" value="1"/>
</dbReference>
<evidence type="ECO:0000256" key="2">
    <source>
        <dbReference type="PIRSR" id="PIRSR000137-1"/>
    </source>
</evidence>
<dbReference type="InterPro" id="IPR000172">
    <property type="entry name" value="GMC_OxRdtase_N"/>
</dbReference>
<keyword evidence="3" id="KW-0285">Flavoprotein</keyword>
<dbReference type="RefSeq" id="XP_038734253.1">
    <property type="nucleotide sequence ID" value="XM_038874809.1"/>
</dbReference>
<feature type="active site" description="Proton donor" evidence="2">
    <location>
        <position position="536"/>
    </location>
</feature>
<dbReference type="Gene3D" id="3.50.50.60">
    <property type="entry name" value="FAD/NAD(P)-binding domain"/>
    <property type="match status" value="1"/>
</dbReference>
<dbReference type="GO" id="GO:0016614">
    <property type="term" value="F:oxidoreductase activity, acting on CH-OH group of donors"/>
    <property type="evidence" value="ECO:0007669"/>
    <property type="project" value="InterPro"/>
</dbReference>
<comment type="cofactor">
    <cofactor evidence="3">
        <name>FAD</name>
        <dbReference type="ChEBI" id="CHEBI:57692"/>
    </cofactor>
</comment>
<gene>
    <name evidence="5" type="ORF">EAE97_004297</name>
</gene>
<dbReference type="SUPFAM" id="SSF51905">
    <property type="entry name" value="FAD/NAD(P)-binding domain"/>
    <property type="match status" value="1"/>
</dbReference>
<dbReference type="Proteomes" id="UP000710849">
    <property type="component" value="Unassembled WGS sequence"/>
</dbReference>
<dbReference type="SUPFAM" id="SSF54373">
    <property type="entry name" value="FAD-linked reductases, C-terminal domain"/>
    <property type="match status" value="1"/>
</dbReference>
<dbReference type="InterPro" id="IPR007867">
    <property type="entry name" value="GMC_OxRtase_C"/>
</dbReference>
<dbReference type="PANTHER" id="PTHR11552">
    <property type="entry name" value="GLUCOSE-METHANOL-CHOLINE GMC OXIDOREDUCTASE"/>
    <property type="match status" value="1"/>
</dbReference>
<dbReference type="PIRSF" id="PIRSF000137">
    <property type="entry name" value="Alcohol_oxidase"/>
    <property type="match status" value="1"/>
</dbReference>
<dbReference type="Pfam" id="PF00732">
    <property type="entry name" value="GMC_oxred_N"/>
    <property type="match status" value="1"/>
</dbReference>
<dbReference type="AlphaFoldDB" id="A0A9P5IRX7"/>
<dbReference type="GeneID" id="62147886"/>
<dbReference type="PROSITE" id="PS00624">
    <property type="entry name" value="GMC_OXRED_2"/>
    <property type="match status" value="1"/>
</dbReference>
<comment type="caution">
    <text evidence="5">The sequence shown here is derived from an EMBL/GenBank/DDBJ whole genome shotgun (WGS) entry which is preliminary data.</text>
</comment>
<feature type="domain" description="Glucose-methanol-choline oxidoreductase N-terminal" evidence="4">
    <location>
        <begin position="288"/>
        <end position="302"/>
    </location>
</feature>
<dbReference type="EMBL" id="RCSW01000007">
    <property type="protein sequence ID" value="KAF7947048.1"/>
    <property type="molecule type" value="Genomic_DNA"/>
</dbReference>
<reference evidence="5 6" key="1">
    <citation type="journal article" date="2020" name="Genome Biol. Evol.">
        <title>Comparative genomics of Sclerotiniaceae.</title>
        <authorList>
            <person name="Valero Jimenez C.A."/>
            <person name="Steentjes M."/>
            <person name="Scholten O.E."/>
            <person name="Van Kan J.A.L."/>
        </authorList>
    </citation>
    <scope>NUCLEOTIDE SEQUENCE [LARGE SCALE GENOMIC DNA]</scope>
    <source>
        <strain evidence="5 6">MUCL 94</strain>
    </source>
</reference>
<protein>
    <recommendedName>
        <fullName evidence="4">Glucose-methanol-choline oxidoreductase N-terminal domain-containing protein</fullName>
    </recommendedName>
</protein>
<evidence type="ECO:0000256" key="3">
    <source>
        <dbReference type="PIRSR" id="PIRSR000137-2"/>
    </source>
</evidence>
<dbReference type="PANTHER" id="PTHR11552:SF219">
    <property type="entry name" value="GLUCOSE-METHANOL-CHOLINE OXIDOREDUCTASE N-TERMINAL DOMAIN-CONTAINING PROTEIN"/>
    <property type="match status" value="1"/>
</dbReference>
<feature type="binding site" evidence="3">
    <location>
        <position position="245"/>
    </location>
    <ligand>
        <name>FAD</name>
        <dbReference type="ChEBI" id="CHEBI:57692"/>
    </ligand>
</feature>
<proteinExistence type="inferred from homology"/>
<organism evidence="5 6">
    <name type="scientific">Botrytis byssoidea</name>
    <dbReference type="NCBI Taxonomy" id="139641"/>
    <lineage>
        <taxon>Eukaryota</taxon>
        <taxon>Fungi</taxon>
        <taxon>Dikarya</taxon>
        <taxon>Ascomycota</taxon>
        <taxon>Pezizomycotina</taxon>
        <taxon>Leotiomycetes</taxon>
        <taxon>Helotiales</taxon>
        <taxon>Sclerotiniaceae</taxon>
        <taxon>Botrytis</taxon>
    </lineage>
</organism>
<sequence>MWWPLGKKYPEFRPAQVDSKAYDFVIVEGGTAGCILASRLSENPKISVLVLECGPVNDTWLSRNPLISSDPTRPTFGATRWKSEPMKYCDDRRSGVIRGEALGGTSRINSMIYTRGTPADYDAWASLGHSEWSYEKLLPSFIKSETSLDYQDSTYHGNTGPWITQTFTYFNWLFQAYRAFTDCAKWMGFIAIPDCNAPGAPPEGVATLSLTLSKRRERVSSFEAFLPKNIALQRQNLTICTNALVSSIVFTQEKGLPRTEKILFKSSDRKSESTYSVKVNKEVIVCSGAIGSPQVLMLSGIGPRESLEEHGIKLVHDLPGVGSTLTDHHSIPVAWEVPAAESLTSLATSPLKIALELCKYIFFQVGLFSIPVQTLTLYVRSRMIKEDSTGLVEEASTKSFDLQSLIPNIELMPLSTSGMDNFDEPEFIDVFSKTPLFCVLATILQPRSNGTVRLASSNPHDKPKVDFGILSNPSDYTIARSAVRLTLSIADKMKESGFPLLRNITFPAEKQELDIKSNTTEEMDKFIRRRIRTTFHYASTCRMAPEHDPKAPGVVNDELKVYGVKGLRVCDTSVFPQIVSVHLQAPAVMVAEKCADLIKNELWKIWVGFGEIVQLSGG</sequence>
<evidence type="ECO:0000313" key="6">
    <source>
        <dbReference type="Proteomes" id="UP000710849"/>
    </source>
</evidence>
<dbReference type="Pfam" id="PF05199">
    <property type="entry name" value="GMC_oxred_C"/>
    <property type="match status" value="1"/>
</dbReference>
<dbReference type="InterPro" id="IPR012132">
    <property type="entry name" value="GMC_OxRdtase"/>
</dbReference>
<evidence type="ECO:0000259" key="4">
    <source>
        <dbReference type="PROSITE" id="PS00624"/>
    </source>
</evidence>
<keyword evidence="3" id="KW-0274">FAD</keyword>
<feature type="active site" description="Proton acceptor" evidence="2">
    <location>
        <position position="582"/>
    </location>
</feature>
<accession>A0A9P5IRX7</accession>
<evidence type="ECO:0000313" key="5">
    <source>
        <dbReference type="EMBL" id="KAF7947048.1"/>
    </source>
</evidence>
<comment type="similarity">
    <text evidence="1">Belongs to the GMC oxidoreductase family.</text>
</comment>
<feature type="binding site" evidence="3">
    <location>
        <position position="105"/>
    </location>
    <ligand>
        <name>FAD</name>
        <dbReference type="ChEBI" id="CHEBI:57692"/>
    </ligand>
</feature>
<name>A0A9P5IRX7_9HELO</name>
<dbReference type="GO" id="GO:0050660">
    <property type="term" value="F:flavin adenine dinucleotide binding"/>
    <property type="evidence" value="ECO:0007669"/>
    <property type="project" value="InterPro"/>
</dbReference>
<evidence type="ECO:0000256" key="1">
    <source>
        <dbReference type="ARBA" id="ARBA00010790"/>
    </source>
</evidence>
<keyword evidence="6" id="KW-1185">Reference proteome</keyword>
<dbReference type="InterPro" id="IPR036188">
    <property type="entry name" value="FAD/NAD-bd_sf"/>
</dbReference>